<name>F2I9B4_FLUTR</name>
<reference evidence="2 3" key="1">
    <citation type="journal article" date="2011" name="Stand. Genomic Sci.">
        <title>Complete genome sequence of the gliding freshwater bacterium Fluviicola taffensis type strain (RW262).</title>
        <authorList>
            <person name="Woyke T."/>
            <person name="Chertkov O."/>
            <person name="Lapidus A."/>
            <person name="Nolan M."/>
            <person name="Lucas S."/>
            <person name="Del Rio T.G."/>
            <person name="Tice H."/>
            <person name="Cheng J.F."/>
            <person name="Tapia R."/>
            <person name="Han C."/>
            <person name="Goodwin L."/>
            <person name="Pitluck S."/>
            <person name="Liolios K."/>
            <person name="Pagani I."/>
            <person name="Ivanova N."/>
            <person name="Huntemann M."/>
            <person name="Mavromatis K."/>
            <person name="Mikhailova N."/>
            <person name="Pati A."/>
            <person name="Chen A."/>
            <person name="Palaniappan K."/>
            <person name="Land M."/>
            <person name="Hauser L."/>
            <person name="Brambilla E.M."/>
            <person name="Rohde M."/>
            <person name="Mwirichia R."/>
            <person name="Sikorski J."/>
            <person name="Tindall B.J."/>
            <person name="Goker M."/>
            <person name="Bristow J."/>
            <person name="Eisen J.A."/>
            <person name="Markowitz V."/>
            <person name="Hugenholtz P."/>
            <person name="Klenk H.P."/>
            <person name="Kyrpides N.C."/>
        </authorList>
    </citation>
    <scope>NUCLEOTIDE SEQUENCE [LARGE SCALE GENOMIC DNA]</scope>
    <source>
        <strain evidence="3">DSM 16823 / RW262 / RW262</strain>
    </source>
</reference>
<organism evidence="2 3">
    <name type="scientific">Fluviicola taffensis (strain DSM 16823 / NCIMB 13979 / RW262)</name>
    <dbReference type="NCBI Taxonomy" id="755732"/>
    <lineage>
        <taxon>Bacteria</taxon>
        <taxon>Pseudomonadati</taxon>
        <taxon>Bacteroidota</taxon>
        <taxon>Flavobacteriia</taxon>
        <taxon>Flavobacteriales</taxon>
        <taxon>Crocinitomicaceae</taxon>
        <taxon>Fluviicola</taxon>
    </lineage>
</organism>
<feature type="chain" id="PRO_5003283450" evidence="1">
    <location>
        <begin position="23"/>
        <end position="89"/>
    </location>
</feature>
<dbReference type="HOGENOM" id="CLU_2450282_0_0_10"/>
<evidence type="ECO:0000313" key="2">
    <source>
        <dbReference type="EMBL" id="AEA44071.1"/>
    </source>
</evidence>
<evidence type="ECO:0000313" key="3">
    <source>
        <dbReference type="Proteomes" id="UP000007463"/>
    </source>
</evidence>
<dbReference type="STRING" id="755732.Fluta_2085"/>
<dbReference type="AlphaFoldDB" id="F2I9B4"/>
<keyword evidence="3" id="KW-1185">Reference proteome</keyword>
<reference evidence="3" key="2">
    <citation type="submission" date="2011-02" db="EMBL/GenBank/DDBJ databases">
        <title>The complete genome of Fluviicola taffensis DSM 16823.</title>
        <authorList>
            <consortium name="US DOE Joint Genome Institute (JGI-PGF)"/>
            <person name="Lucas S."/>
            <person name="Copeland A."/>
            <person name="Lapidus A."/>
            <person name="Bruce D."/>
            <person name="Goodwin L."/>
            <person name="Pitluck S."/>
            <person name="Kyrpides N."/>
            <person name="Mavromatis K."/>
            <person name="Ivanova N."/>
            <person name="Mikhailova N."/>
            <person name="Pagani I."/>
            <person name="Chertkov O."/>
            <person name="Detter J.C."/>
            <person name="Han C."/>
            <person name="Tapia R."/>
            <person name="Land M."/>
            <person name="Hauser L."/>
            <person name="Markowitz V."/>
            <person name="Cheng J.-F."/>
            <person name="Hugenholtz P."/>
            <person name="Woyke T."/>
            <person name="Wu D."/>
            <person name="Tindall B."/>
            <person name="Pomrenke H.G."/>
            <person name="Brambilla E."/>
            <person name="Klenk H.-P."/>
            <person name="Eisen J.A."/>
        </authorList>
    </citation>
    <scope>NUCLEOTIDE SEQUENCE [LARGE SCALE GENOMIC DNA]</scope>
    <source>
        <strain evidence="3">DSM 16823 / RW262 / RW262</strain>
    </source>
</reference>
<gene>
    <name evidence="2" type="ordered locus">Fluta_2085</name>
</gene>
<dbReference type="RefSeq" id="WP_013686841.1">
    <property type="nucleotide sequence ID" value="NC_015321.1"/>
</dbReference>
<evidence type="ECO:0000256" key="1">
    <source>
        <dbReference type="SAM" id="SignalP"/>
    </source>
</evidence>
<feature type="signal peptide" evidence="1">
    <location>
        <begin position="1"/>
        <end position="22"/>
    </location>
</feature>
<accession>F2I9B4</accession>
<keyword evidence="1" id="KW-0732">Signal</keyword>
<dbReference type="EMBL" id="CP002542">
    <property type="protein sequence ID" value="AEA44071.1"/>
    <property type="molecule type" value="Genomic_DNA"/>
</dbReference>
<dbReference type="KEGG" id="fte:Fluta_2085"/>
<dbReference type="Proteomes" id="UP000007463">
    <property type="component" value="Chromosome"/>
</dbReference>
<sequence length="89" mass="9879" precursor="true">MKNQFAVLFVFLLCISLQGICAQETPTLAAFSLSQKSKENSLEVKTSEPIMAVWAQDPVNHPKNNNLIHVVPELALEKVEKKKNTSGEN</sequence>
<proteinExistence type="predicted"/>
<protein>
    <submittedName>
        <fullName evidence="2">Uncharacterized protein</fullName>
    </submittedName>
</protein>